<gene>
    <name evidence="2" type="ORF">IM811_000406</name>
</gene>
<keyword evidence="1" id="KW-0732">Signal</keyword>
<feature type="chain" id="PRO_5034456046" evidence="1">
    <location>
        <begin position="16"/>
        <end position="230"/>
    </location>
</feature>
<protein>
    <submittedName>
        <fullName evidence="2">Uncharacterized protein</fullName>
    </submittedName>
</protein>
<dbReference type="Proteomes" id="UP000616885">
    <property type="component" value="Unassembled WGS sequence"/>
</dbReference>
<reference evidence="2" key="1">
    <citation type="submission" date="2020-10" db="EMBL/GenBank/DDBJ databases">
        <title>High-Quality Genome Resource of Clonostachys rosea strain S41 by Oxford Nanopore Long-Read Sequencing.</title>
        <authorList>
            <person name="Wang H."/>
        </authorList>
    </citation>
    <scope>NUCLEOTIDE SEQUENCE</scope>
    <source>
        <strain evidence="2">S41</strain>
    </source>
</reference>
<evidence type="ECO:0000256" key="1">
    <source>
        <dbReference type="SAM" id="SignalP"/>
    </source>
</evidence>
<accession>A0A8H7NM90</accession>
<dbReference type="AlphaFoldDB" id="A0A8H7NM90"/>
<name>A0A8H7NM90_BIOOC</name>
<sequence length="230" mass="24010">MKFSAVLAWASLALAAPTPAAVEERDVIVISTFVSTVQKLETTVKTQVDDIVSTAKITSNVDEIVSSVKGNLATIITAVTESTGTIAQIAAASPADAIKGLKKADVKEVLVAVKSVNNIVSELKIAVSTIVKDVPSAVKTALADEINQVKGLLWPFLQPVLTIVGAVENLASSLGIKTDQLVSALSLVLGLVNGILNLVNLPRFCKVVLEHELLSIGILNEVSEQVNGPV</sequence>
<evidence type="ECO:0000313" key="3">
    <source>
        <dbReference type="Proteomes" id="UP000616885"/>
    </source>
</evidence>
<feature type="signal peptide" evidence="1">
    <location>
        <begin position="1"/>
        <end position="15"/>
    </location>
</feature>
<proteinExistence type="predicted"/>
<organism evidence="2 3">
    <name type="scientific">Bionectria ochroleuca</name>
    <name type="common">Gliocladium roseum</name>
    <dbReference type="NCBI Taxonomy" id="29856"/>
    <lineage>
        <taxon>Eukaryota</taxon>
        <taxon>Fungi</taxon>
        <taxon>Dikarya</taxon>
        <taxon>Ascomycota</taxon>
        <taxon>Pezizomycotina</taxon>
        <taxon>Sordariomycetes</taxon>
        <taxon>Hypocreomycetidae</taxon>
        <taxon>Hypocreales</taxon>
        <taxon>Bionectriaceae</taxon>
        <taxon>Clonostachys</taxon>
    </lineage>
</organism>
<comment type="caution">
    <text evidence="2">The sequence shown here is derived from an EMBL/GenBank/DDBJ whole genome shotgun (WGS) entry which is preliminary data.</text>
</comment>
<evidence type="ECO:0000313" key="2">
    <source>
        <dbReference type="EMBL" id="KAF9758712.1"/>
    </source>
</evidence>
<dbReference type="EMBL" id="JADCTT010000001">
    <property type="protein sequence ID" value="KAF9758712.1"/>
    <property type="molecule type" value="Genomic_DNA"/>
</dbReference>